<evidence type="ECO:0000256" key="4">
    <source>
        <dbReference type="ARBA" id="ARBA00023163"/>
    </source>
</evidence>
<proteinExistence type="inferred from homology"/>
<dbReference type="AlphaFoldDB" id="A0A1W2CSW2"/>
<dbReference type="FunFam" id="1.10.10.10:FF:000001">
    <property type="entry name" value="LysR family transcriptional regulator"/>
    <property type="match status" value="1"/>
</dbReference>
<feature type="domain" description="HTH lysR-type" evidence="5">
    <location>
        <begin position="1"/>
        <end position="58"/>
    </location>
</feature>
<dbReference type="EMBL" id="FWXI01000011">
    <property type="protein sequence ID" value="SMC88327.1"/>
    <property type="molecule type" value="Genomic_DNA"/>
</dbReference>
<dbReference type="GO" id="GO:0003677">
    <property type="term" value="F:DNA binding"/>
    <property type="evidence" value="ECO:0007669"/>
    <property type="project" value="UniProtKB-KW"/>
</dbReference>
<evidence type="ECO:0000256" key="3">
    <source>
        <dbReference type="ARBA" id="ARBA00023125"/>
    </source>
</evidence>
<dbReference type="GO" id="GO:0005829">
    <property type="term" value="C:cytosol"/>
    <property type="evidence" value="ECO:0007669"/>
    <property type="project" value="TreeGrafter"/>
</dbReference>
<keyword evidence="3 6" id="KW-0238">DNA-binding</keyword>
<keyword evidence="4" id="KW-0804">Transcription</keyword>
<dbReference type="RefSeq" id="WP_084576372.1">
    <property type="nucleotide sequence ID" value="NZ_CP155572.1"/>
</dbReference>
<dbReference type="InterPro" id="IPR050950">
    <property type="entry name" value="HTH-type_LysR_regulators"/>
</dbReference>
<dbReference type="GO" id="GO:0003700">
    <property type="term" value="F:DNA-binding transcription factor activity"/>
    <property type="evidence" value="ECO:0007669"/>
    <property type="project" value="InterPro"/>
</dbReference>
<dbReference type="PANTHER" id="PTHR30419">
    <property type="entry name" value="HTH-TYPE TRANSCRIPTIONAL REGULATOR YBHD"/>
    <property type="match status" value="1"/>
</dbReference>
<dbReference type="STRING" id="112901.SAMN04488500_111137"/>
<dbReference type="PRINTS" id="PR00039">
    <property type="entry name" value="HTHLYSR"/>
</dbReference>
<name>A0A1W2CSW2_9FIRM</name>
<reference evidence="6 7" key="1">
    <citation type="submission" date="2017-04" db="EMBL/GenBank/DDBJ databases">
        <authorList>
            <person name="Afonso C.L."/>
            <person name="Miller P.J."/>
            <person name="Scott M.A."/>
            <person name="Spackman E."/>
            <person name="Goraichik I."/>
            <person name="Dimitrov K.M."/>
            <person name="Suarez D.L."/>
            <person name="Swayne D.E."/>
        </authorList>
    </citation>
    <scope>NUCLEOTIDE SEQUENCE [LARGE SCALE GENOMIC DNA]</scope>
    <source>
        <strain evidence="6 7">DSM 5090</strain>
    </source>
</reference>
<dbReference type="Gene3D" id="1.10.10.10">
    <property type="entry name" value="Winged helix-like DNA-binding domain superfamily/Winged helix DNA-binding domain"/>
    <property type="match status" value="1"/>
</dbReference>
<keyword evidence="7" id="KW-1185">Reference proteome</keyword>
<evidence type="ECO:0000313" key="6">
    <source>
        <dbReference type="EMBL" id="SMC88327.1"/>
    </source>
</evidence>
<dbReference type="InterPro" id="IPR000847">
    <property type="entry name" value="LysR_HTH_N"/>
</dbReference>
<sequence>MDIEQLKNFLILAKLLHFSKAAEEICLSQSSLSKQIDKLEQECNVKFFDRTTRIVRLTPAGKEFCKYAKNIVDEVDKAKKQMREYTEMEQGIIVLGSFPIISHLGLTSLIADFHKAYPNIELKLREAESKTLLQLGKDREVDAAFIPIGNHTDDDSFFDFYPLIEDKLMLMTCKFHPLGNSHVISLSEASQEKFIFMTRNTFAHDICISACKSAGFEPKIVHESNNWDMISGLVGADLGISLVTSQVANAISERHNTEFIRLKENVNVTIALAIPKDVNTVRSVNAFKNFVLDWTKLAHTQRGTGLA</sequence>
<evidence type="ECO:0000313" key="7">
    <source>
        <dbReference type="Proteomes" id="UP000192738"/>
    </source>
</evidence>
<dbReference type="PROSITE" id="PS50931">
    <property type="entry name" value="HTH_LYSR"/>
    <property type="match status" value="1"/>
</dbReference>
<dbReference type="Pfam" id="PF03466">
    <property type="entry name" value="LysR_substrate"/>
    <property type="match status" value="1"/>
</dbReference>
<comment type="similarity">
    <text evidence="1">Belongs to the LysR transcriptional regulatory family.</text>
</comment>
<evidence type="ECO:0000259" key="5">
    <source>
        <dbReference type="PROSITE" id="PS50931"/>
    </source>
</evidence>
<gene>
    <name evidence="6" type="ORF">SAMN04488500_111137</name>
</gene>
<organism evidence="6 7">
    <name type="scientific">Sporomusa malonica</name>
    <dbReference type="NCBI Taxonomy" id="112901"/>
    <lineage>
        <taxon>Bacteria</taxon>
        <taxon>Bacillati</taxon>
        <taxon>Bacillota</taxon>
        <taxon>Negativicutes</taxon>
        <taxon>Selenomonadales</taxon>
        <taxon>Sporomusaceae</taxon>
        <taxon>Sporomusa</taxon>
    </lineage>
</organism>
<protein>
    <submittedName>
        <fullName evidence="6">DNA-binding transcriptional regulator, LysR family</fullName>
    </submittedName>
</protein>
<dbReference type="CDD" id="cd05466">
    <property type="entry name" value="PBP2_LTTR_substrate"/>
    <property type="match status" value="1"/>
</dbReference>
<dbReference type="InterPro" id="IPR036390">
    <property type="entry name" value="WH_DNA-bd_sf"/>
</dbReference>
<dbReference type="OrthoDB" id="108771at2"/>
<dbReference type="Proteomes" id="UP000192738">
    <property type="component" value="Unassembled WGS sequence"/>
</dbReference>
<dbReference type="SUPFAM" id="SSF53850">
    <property type="entry name" value="Periplasmic binding protein-like II"/>
    <property type="match status" value="1"/>
</dbReference>
<dbReference type="PANTHER" id="PTHR30419:SF28">
    <property type="entry name" value="HTH-TYPE TRANSCRIPTIONAL REGULATOR BSDA"/>
    <property type="match status" value="1"/>
</dbReference>
<evidence type="ECO:0000256" key="1">
    <source>
        <dbReference type="ARBA" id="ARBA00009437"/>
    </source>
</evidence>
<dbReference type="SUPFAM" id="SSF46785">
    <property type="entry name" value="Winged helix' DNA-binding domain"/>
    <property type="match status" value="1"/>
</dbReference>
<keyword evidence="2" id="KW-0805">Transcription regulation</keyword>
<dbReference type="InterPro" id="IPR005119">
    <property type="entry name" value="LysR_subst-bd"/>
</dbReference>
<accession>A0A1W2CSW2</accession>
<dbReference type="Pfam" id="PF00126">
    <property type="entry name" value="HTH_1"/>
    <property type="match status" value="1"/>
</dbReference>
<dbReference type="Gene3D" id="3.40.190.290">
    <property type="match status" value="1"/>
</dbReference>
<dbReference type="InterPro" id="IPR036388">
    <property type="entry name" value="WH-like_DNA-bd_sf"/>
</dbReference>
<evidence type="ECO:0000256" key="2">
    <source>
        <dbReference type="ARBA" id="ARBA00023015"/>
    </source>
</evidence>